<accession>A0A6N6JJM3</accession>
<dbReference type="RefSeq" id="WP_159809270.1">
    <property type="nucleotide sequence ID" value="NZ_BLJE01000004.1"/>
</dbReference>
<feature type="transmembrane region" description="Helical" evidence="1">
    <location>
        <begin position="9"/>
        <end position="29"/>
    </location>
</feature>
<keyword evidence="3" id="KW-1185">Reference proteome</keyword>
<feature type="transmembrane region" description="Helical" evidence="1">
    <location>
        <begin position="80"/>
        <end position="98"/>
    </location>
</feature>
<proteinExistence type="predicted"/>
<feature type="transmembrane region" description="Helical" evidence="1">
    <location>
        <begin position="104"/>
        <end position="123"/>
    </location>
</feature>
<evidence type="ECO:0000256" key="1">
    <source>
        <dbReference type="SAM" id="Phobius"/>
    </source>
</evidence>
<dbReference type="AlphaFoldDB" id="A0A6N6JJM3"/>
<dbReference type="PROSITE" id="PS51257">
    <property type="entry name" value="PROKAR_LIPOPROTEIN"/>
    <property type="match status" value="1"/>
</dbReference>
<comment type="caution">
    <text evidence="2">The sequence shown here is derived from an EMBL/GenBank/DDBJ whole genome shotgun (WGS) entry which is preliminary data.</text>
</comment>
<name>A0A6N6JJM3_9RHOB</name>
<dbReference type="Proteomes" id="UP000436822">
    <property type="component" value="Unassembled WGS sequence"/>
</dbReference>
<keyword evidence="1" id="KW-0812">Transmembrane</keyword>
<keyword evidence="1" id="KW-1133">Transmembrane helix</keyword>
<evidence type="ECO:0000313" key="2">
    <source>
        <dbReference type="EMBL" id="GFE66334.1"/>
    </source>
</evidence>
<feature type="transmembrane region" description="Helical" evidence="1">
    <location>
        <begin position="41"/>
        <end position="59"/>
    </location>
</feature>
<sequence>MTLHLLKNVFVVLGMVSLAFWIFACVAVFLENASVGNEMMMVAAVMLAVFALAGIYLGWSKIRRYRSNIKTSVTQRSLEIAWSISMLFIGLIVTPSLGGKLQEQVFYGTLLFAIPSAALLLVLSPIKEGVS</sequence>
<reference evidence="2 3" key="1">
    <citation type="submission" date="2019-12" db="EMBL/GenBank/DDBJ databases">
        <title>Litoreibacter badius sp. nov., a novel bacteriochlorophyll a-containing bacterium in the genus Litoreibacter.</title>
        <authorList>
            <person name="Kanamuro M."/>
            <person name="Takabe Y."/>
            <person name="Mori K."/>
            <person name="Takaichi S."/>
            <person name="Hanada S."/>
        </authorList>
    </citation>
    <scope>NUCLEOTIDE SEQUENCE [LARGE SCALE GENOMIC DNA]</scope>
    <source>
        <strain evidence="2 3">K6</strain>
    </source>
</reference>
<keyword evidence="1" id="KW-0472">Membrane</keyword>
<protein>
    <submittedName>
        <fullName evidence="2">Uncharacterized protein</fullName>
    </submittedName>
</protein>
<evidence type="ECO:0000313" key="3">
    <source>
        <dbReference type="Proteomes" id="UP000436822"/>
    </source>
</evidence>
<dbReference type="EMBL" id="BLJE01000004">
    <property type="protein sequence ID" value="GFE66334.1"/>
    <property type="molecule type" value="Genomic_DNA"/>
</dbReference>
<gene>
    <name evidence="2" type="ORF">KIN_34080</name>
</gene>
<organism evidence="2 3">
    <name type="scientific">Litoreibacter roseus</name>
    <dbReference type="NCBI Taxonomy" id="2601869"/>
    <lineage>
        <taxon>Bacteria</taxon>
        <taxon>Pseudomonadati</taxon>
        <taxon>Pseudomonadota</taxon>
        <taxon>Alphaproteobacteria</taxon>
        <taxon>Rhodobacterales</taxon>
        <taxon>Roseobacteraceae</taxon>
        <taxon>Litoreibacter</taxon>
    </lineage>
</organism>